<proteinExistence type="predicted"/>
<dbReference type="WBParaSite" id="Csp11.Scaffold630.g19651.t1">
    <property type="protein sequence ID" value="Csp11.Scaffold630.g19651.t1"/>
    <property type="gene ID" value="Csp11.Scaffold630.g19651"/>
</dbReference>
<evidence type="ECO:0000313" key="2">
    <source>
        <dbReference type="WBParaSite" id="Csp11.Scaffold630.g19651.t1"/>
    </source>
</evidence>
<accession>A0A1I7UV46</accession>
<organism evidence="1 2">
    <name type="scientific">Caenorhabditis tropicalis</name>
    <dbReference type="NCBI Taxonomy" id="1561998"/>
    <lineage>
        <taxon>Eukaryota</taxon>
        <taxon>Metazoa</taxon>
        <taxon>Ecdysozoa</taxon>
        <taxon>Nematoda</taxon>
        <taxon>Chromadorea</taxon>
        <taxon>Rhabditida</taxon>
        <taxon>Rhabditina</taxon>
        <taxon>Rhabditomorpha</taxon>
        <taxon>Rhabditoidea</taxon>
        <taxon>Rhabditidae</taxon>
        <taxon>Peloderinae</taxon>
        <taxon>Caenorhabditis</taxon>
    </lineage>
</organism>
<keyword evidence="1" id="KW-1185">Reference proteome</keyword>
<name>A0A1I7UV46_9PELO</name>
<evidence type="ECO:0000313" key="1">
    <source>
        <dbReference type="Proteomes" id="UP000095282"/>
    </source>
</evidence>
<protein>
    <submittedName>
        <fullName evidence="2">FTH domain-containing protein</fullName>
    </submittedName>
</protein>
<reference evidence="2" key="1">
    <citation type="submission" date="2016-11" db="UniProtKB">
        <authorList>
            <consortium name="WormBaseParasite"/>
        </authorList>
    </citation>
    <scope>IDENTIFICATION</scope>
</reference>
<dbReference type="AlphaFoldDB" id="A0A1I7UV46"/>
<sequence>MTDLKLLVPPTLRNMNRTEEWEKAKVLDIADENFDITLLNFANFEEIYVWRLSFEQINQIRMAITNQEKQSVQSLTIYSNNPLPIGEIKKGHKEIGLSSDRPDGRKYEFHAKGAYIMDVSVHKMLKISRKLKKNNRKG</sequence>
<dbReference type="Proteomes" id="UP000095282">
    <property type="component" value="Unplaced"/>
</dbReference>